<dbReference type="PANTHER" id="PTHR46394:SF1">
    <property type="entry name" value="PNPLA DOMAIN-CONTAINING PROTEIN"/>
    <property type="match status" value="1"/>
</dbReference>
<dbReference type="EMBL" id="DVJQ01000076">
    <property type="protein sequence ID" value="HIS75123.1"/>
    <property type="molecule type" value="Genomic_DNA"/>
</dbReference>
<keyword evidence="2" id="KW-0442">Lipid degradation</keyword>
<organism evidence="4 5">
    <name type="scientific">Candidatus Galligastranaerophilus intestinavium</name>
    <dbReference type="NCBI Taxonomy" id="2840836"/>
    <lineage>
        <taxon>Bacteria</taxon>
        <taxon>Candidatus Galligastranaerophilus</taxon>
    </lineage>
</organism>
<name>A0A9D1FKF4_9BACT</name>
<feature type="active site" description="Proton acceptor" evidence="2">
    <location>
        <position position="177"/>
    </location>
</feature>
<feature type="domain" description="PNPLA" evidence="3">
    <location>
        <begin position="10"/>
        <end position="190"/>
    </location>
</feature>
<evidence type="ECO:0000313" key="5">
    <source>
        <dbReference type="Proteomes" id="UP000886865"/>
    </source>
</evidence>
<protein>
    <submittedName>
        <fullName evidence="4">Patatin-like phospholipase family protein</fullName>
    </submittedName>
</protein>
<evidence type="ECO:0000313" key="4">
    <source>
        <dbReference type="EMBL" id="HIS75123.1"/>
    </source>
</evidence>
<keyword evidence="2" id="KW-0378">Hydrolase</keyword>
<feature type="short sequence motif" description="GXGXXG" evidence="2">
    <location>
        <begin position="14"/>
        <end position="19"/>
    </location>
</feature>
<comment type="caution">
    <text evidence="2">Lacks conserved residue(s) required for the propagation of feature annotation.</text>
</comment>
<dbReference type="PANTHER" id="PTHR46394">
    <property type="entry name" value="ANNEXIN"/>
    <property type="match status" value="1"/>
</dbReference>
<reference evidence="4" key="2">
    <citation type="journal article" date="2021" name="PeerJ">
        <title>Extensive microbial diversity within the chicken gut microbiome revealed by metagenomics and culture.</title>
        <authorList>
            <person name="Gilroy R."/>
            <person name="Ravi A."/>
            <person name="Getino M."/>
            <person name="Pursley I."/>
            <person name="Horton D.L."/>
            <person name="Alikhan N.F."/>
            <person name="Baker D."/>
            <person name="Gharbi K."/>
            <person name="Hall N."/>
            <person name="Watson M."/>
            <person name="Adriaenssens E.M."/>
            <person name="Foster-Nyarko E."/>
            <person name="Jarju S."/>
            <person name="Secka A."/>
            <person name="Antonio M."/>
            <person name="Oren A."/>
            <person name="Chaudhuri R.R."/>
            <person name="La Ragione R."/>
            <person name="Hildebrand F."/>
            <person name="Pallen M.J."/>
        </authorList>
    </citation>
    <scope>NUCLEOTIDE SEQUENCE</scope>
    <source>
        <strain evidence="4">CHK152-2871</strain>
    </source>
</reference>
<dbReference type="InterPro" id="IPR052580">
    <property type="entry name" value="Lipid_Hydrolase"/>
</dbReference>
<dbReference type="Pfam" id="PF01734">
    <property type="entry name" value="Patatin"/>
    <property type="match status" value="1"/>
</dbReference>
<feature type="active site" description="Nucleophile" evidence="2">
    <location>
        <position position="43"/>
    </location>
</feature>
<keyword evidence="1 2" id="KW-0443">Lipid metabolism</keyword>
<dbReference type="Gene3D" id="3.40.1090.10">
    <property type="entry name" value="Cytosolic phospholipase A2 catalytic domain"/>
    <property type="match status" value="2"/>
</dbReference>
<evidence type="ECO:0000256" key="1">
    <source>
        <dbReference type="ARBA" id="ARBA00023098"/>
    </source>
</evidence>
<evidence type="ECO:0000256" key="2">
    <source>
        <dbReference type="PROSITE-ProRule" id="PRU01161"/>
    </source>
</evidence>
<dbReference type="GO" id="GO:0016787">
    <property type="term" value="F:hydrolase activity"/>
    <property type="evidence" value="ECO:0007669"/>
    <property type="project" value="UniProtKB-UniRule"/>
</dbReference>
<feature type="short sequence motif" description="GXSXG" evidence="2">
    <location>
        <begin position="41"/>
        <end position="45"/>
    </location>
</feature>
<reference evidence="4" key="1">
    <citation type="submission" date="2020-10" db="EMBL/GenBank/DDBJ databases">
        <authorList>
            <person name="Gilroy R."/>
        </authorList>
    </citation>
    <scope>NUCLEOTIDE SEQUENCE</scope>
    <source>
        <strain evidence="4">CHK152-2871</strain>
    </source>
</reference>
<evidence type="ECO:0000259" key="3">
    <source>
        <dbReference type="PROSITE" id="PS51635"/>
    </source>
</evidence>
<proteinExistence type="predicted"/>
<dbReference type="GO" id="GO:0016042">
    <property type="term" value="P:lipid catabolic process"/>
    <property type="evidence" value="ECO:0007669"/>
    <property type="project" value="UniProtKB-UniRule"/>
</dbReference>
<sequence>MKDKSYEYFVIFGGGGIRGISYVGAYKALMEANVKISGYAGSSIGSVFAALCAVGYKISDIEEFFLSINIEFFKDINFNFGNQIALSKGELLLEWMRDKIESKFYGEGYRKGQMPHVRFKDLKEELIIYSTDLTNNKYNEFSKECTPEAEVALALRASVSMPGLFKPLDINGNLIVDGDLAKSWPLWRLSKTLSAKKERILEFRLEDTKGKRNIDTALDYLNAVYNTISGFATDYIIDLYGQKDKFDYIKIDTDNISVMDFMLSESKKIELVETGYKITSDYFKNVLPAKRKKLYENYYQIQLFLLKFKREFEANKIKNAYLILCELFSHLCEHKRYIDLYIYNSLLEFKKQFDDNLEHKTGFFFIKDMVLLNKNLVEKNMNELIKVITLKTVEIKD</sequence>
<dbReference type="InterPro" id="IPR016035">
    <property type="entry name" value="Acyl_Trfase/lysoPLipase"/>
</dbReference>
<dbReference type="Proteomes" id="UP000886865">
    <property type="component" value="Unassembled WGS sequence"/>
</dbReference>
<dbReference type="PROSITE" id="PS51635">
    <property type="entry name" value="PNPLA"/>
    <property type="match status" value="1"/>
</dbReference>
<gene>
    <name evidence="4" type="ORF">IAA86_08920</name>
</gene>
<dbReference type="AlphaFoldDB" id="A0A9D1FKF4"/>
<dbReference type="SUPFAM" id="SSF52151">
    <property type="entry name" value="FabD/lysophospholipase-like"/>
    <property type="match status" value="1"/>
</dbReference>
<accession>A0A9D1FKF4</accession>
<dbReference type="InterPro" id="IPR002641">
    <property type="entry name" value="PNPLA_dom"/>
</dbReference>
<comment type="caution">
    <text evidence="4">The sequence shown here is derived from an EMBL/GenBank/DDBJ whole genome shotgun (WGS) entry which is preliminary data.</text>
</comment>